<comment type="caution">
    <text evidence="2">The sequence shown here is derived from an EMBL/GenBank/DDBJ whole genome shotgun (WGS) entry which is preliminary data.</text>
</comment>
<evidence type="ECO:0000313" key="2">
    <source>
        <dbReference type="EMBL" id="GIY11655.1"/>
    </source>
</evidence>
<protein>
    <submittedName>
        <fullName evidence="2">Uncharacterized protein</fullName>
    </submittedName>
</protein>
<organism evidence="2 3">
    <name type="scientific">Caerostris darwini</name>
    <dbReference type="NCBI Taxonomy" id="1538125"/>
    <lineage>
        <taxon>Eukaryota</taxon>
        <taxon>Metazoa</taxon>
        <taxon>Ecdysozoa</taxon>
        <taxon>Arthropoda</taxon>
        <taxon>Chelicerata</taxon>
        <taxon>Arachnida</taxon>
        <taxon>Araneae</taxon>
        <taxon>Araneomorphae</taxon>
        <taxon>Entelegynae</taxon>
        <taxon>Araneoidea</taxon>
        <taxon>Araneidae</taxon>
        <taxon>Caerostris</taxon>
    </lineage>
</organism>
<dbReference type="AlphaFoldDB" id="A0AAV4QQC8"/>
<reference evidence="2 3" key="1">
    <citation type="submission" date="2021-06" db="EMBL/GenBank/DDBJ databases">
        <title>Caerostris darwini draft genome.</title>
        <authorList>
            <person name="Kono N."/>
            <person name="Arakawa K."/>
        </authorList>
    </citation>
    <scope>NUCLEOTIDE SEQUENCE [LARGE SCALE GENOMIC DNA]</scope>
</reference>
<evidence type="ECO:0000313" key="3">
    <source>
        <dbReference type="Proteomes" id="UP001054837"/>
    </source>
</evidence>
<accession>A0AAV4QQC8</accession>
<feature type="compositionally biased region" description="Polar residues" evidence="1">
    <location>
        <begin position="10"/>
        <end position="20"/>
    </location>
</feature>
<name>A0AAV4QQC8_9ARAC</name>
<dbReference type="EMBL" id="BPLQ01004936">
    <property type="protein sequence ID" value="GIY11655.1"/>
    <property type="molecule type" value="Genomic_DNA"/>
</dbReference>
<sequence>MEGKCWRISTGGNEISTSLPGGQMTEGPVKVSPPPSSKSPGKRDQLSAGLFTLDEHVVREIVMAGEELSPRLFGEETISAFYSTKSELHY</sequence>
<dbReference type="Proteomes" id="UP001054837">
    <property type="component" value="Unassembled WGS sequence"/>
</dbReference>
<evidence type="ECO:0000256" key="1">
    <source>
        <dbReference type="SAM" id="MobiDB-lite"/>
    </source>
</evidence>
<feature type="region of interest" description="Disordered" evidence="1">
    <location>
        <begin position="1"/>
        <end position="45"/>
    </location>
</feature>
<proteinExistence type="predicted"/>
<keyword evidence="3" id="KW-1185">Reference proteome</keyword>
<gene>
    <name evidence="2" type="ORF">CDAR_53071</name>
</gene>